<dbReference type="InterPro" id="IPR006202">
    <property type="entry name" value="Neur_chan_lig-bd"/>
</dbReference>
<reference evidence="15 16" key="1">
    <citation type="submission" date="2025-04" db="UniProtKB">
        <authorList>
            <consortium name="RefSeq"/>
        </authorList>
    </citation>
    <scope>IDENTIFICATION</scope>
    <source>
        <tissue evidence="15 16">Gonads</tissue>
    </source>
</reference>
<evidence type="ECO:0000313" key="15">
    <source>
        <dbReference type="RefSeq" id="XP_013383341.1"/>
    </source>
</evidence>
<keyword evidence="10 11" id="KW-0407">Ion channel</keyword>
<dbReference type="KEGG" id="lak:106153789"/>
<keyword evidence="6 11" id="KW-0732">Signal</keyword>
<evidence type="ECO:0000256" key="4">
    <source>
        <dbReference type="ARBA" id="ARBA00022475"/>
    </source>
</evidence>
<dbReference type="PANTHER" id="PTHR18945">
    <property type="entry name" value="NEUROTRANSMITTER GATED ION CHANNEL"/>
    <property type="match status" value="1"/>
</dbReference>
<dbReference type="InterPro" id="IPR006028">
    <property type="entry name" value="GABAA/Glycine_rcpt"/>
</dbReference>
<keyword evidence="8 11" id="KW-0406">Ion transport</keyword>
<keyword evidence="4" id="KW-1003">Cell membrane</keyword>
<evidence type="ECO:0000259" key="12">
    <source>
        <dbReference type="Pfam" id="PF02931"/>
    </source>
</evidence>
<keyword evidence="7 11" id="KW-1133">Transmembrane helix</keyword>
<dbReference type="GeneID" id="106153789"/>
<evidence type="ECO:0000256" key="2">
    <source>
        <dbReference type="ARBA" id="ARBA00004236"/>
    </source>
</evidence>
<keyword evidence="3 11" id="KW-0813">Transport</keyword>
<feature type="signal peptide" evidence="11">
    <location>
        <begin position="1"/>
        <end position="20"/>
    </location>
</feature>
<gene>
    <name evidence="15 16 17" type="primary">LOC106153789</name>
</gene>
<dbReference type="InterPro" id="IPR018000">
    <property type="entry name" value="Neurotransmitter_ion_chnl_CS"/>
</dbReference>
<dbReference type="FunFam" id="2.70.170.10:FF:000065">
    <property type="entry name" value="Glutamate-gated chloride channel, putative"/>
    <property type="match status" value="1"/>
</dbReference>
<feature type="domain" description="Neurotransmitter-gated ion-channel ligand-binding" evidence="12">
    <location>
        <begin position="32"/>
        <end position="237"/>
    </location>
</feature>
<dbReference type="NCBIfam" id="TIGR00860">
    <property type="entry name" value="LIC"/>
    <property type="match status" value="1"/>
</dbReference>
<dbReference type="PRINTS" id="PR00253">
    <property type="entry name" value="GABAARECEPTR"/>
</dbReference>
<dbReference type="Gene3D" id="1.20.58.390">
    <property type="entry name" value="Neurotransmitter-gated ion-channel transmembrane domain"/>
    <property type="match status" value="1"/>
</dbReference>
<feature type="transmembrane region" description="Helical" evidence="11">
    <location>
        <begin position="271"/>
        <end position="289"/>
    </location>
</feature>
<dbReference type="Proteomes" id="UP000085678">
    <property type="component" value="Unplaced"/>
</dbReference>
<dbReference type="Pfam" id="PF02931">
    <property type="entry name" value="Neur_chan_LBD"/>
    <property type="match status" value="1"/>
</dbReference>
<dbReference type="PROSITE" id="PS00236">
    <property type="entry name" value="NEUROTR_ION_CHANNEL"/>
    <property type="match status" value="1"/>
</dbReference>
<dbReference type="GO" id="GO:0005230">
    <property type="term" value="F:extracellular ligand-gated monoatomic ion channel activity"/>
    <property type="evidence" value="ECO:0007669"/>
    <property type="project" value="InterPro"/>
</dbReference>
<dbReference type="RefSeq" id="XP_013383341.1">
    <property type="nucleotide sequence ID" value="XM_013527887.2"/>
</dbReference>
<dbReference type="GO" id="GO:0004888">
    <property type="term" value="F:transmembrane signaling receptor activity"/>
    <property type="evidence" value="ECO:0007669"/>
    <property type="project" value="InterPro"/>
</dbReference>
<dbReference type="InterPro" id="IPR036734">
    <property type="entry name" value="Neur_chan_lig-bd_sf"/>
</dbReference>
<evidence type="ECO:0000256" key="1">
    <source>
        <dbReference type="ARBA" id="ARBA00004141"/>
    </source>
</evidence>
<comment type="subcellular location">
    <subcellularLocation>
        <location evidence="2">Cell membrane</location>
    </subcellularLocation>
    <subcellularLocation>
        <location evidence="1">Membrane</location>
        <topology evidence="1">Multi-pass membrane protein</topology>
    </subcellularLocation>
</comment>
<dbReference type="OrthoDB" id="407674at2759"/>
<dbReference type="SUPFAM" id="SSF63712">
    <property type="entry name" value="Nicotinic receptor ligand binding domain-like"/>
    <property type="match status" value="1"/>
</dbReference>
<name>A0A1S3HCT7_LINAN</name>
<dbReference type="CDD" id="cd19049">
    <property type="entry name" value="LGIC_TM_anion"/>
    <property type="match status" value="1"/>
</dbReference>
<evidence type="ECO:0000256" key="9">
    <source>
        <dbReference type="ARBA" id="ARBA00023136"/>
    </source>
</evidence>
<dbReference type="OMA" id="TSVKFHV"/>
<dbReference type="RefSeq" id="XP_023930448.1">
    <property type="nucleotide sequence ID" value="XM_024074680.1"/>
</dbReference>
<evidence type="ECO:0000256" key="7">
    <source>
        <dbReference type="ARBA" id="ARBA00022989"/>
    </source>
</evidence>
<dbReference type="AlphaFoldDB" id="A0A1S3HCT7"/>
<evidence type="ECO:0000256" key="5">
    <source>
        <dbReference type="ARBA" id="ARBA00022692"/>
    </source>
</evidence>
<keyword evidence="5 11" id="KW-0812">Transmembrane</keyword>
<feature type="transmembrane region" description="Helical" evidence="11">
    <location>
        <begin position="301"/>
        <end position="322"/>
    </location>
</feature>
<dbReference type="InterPro" id="IPR006029">
    <property type="entry name" value="Neurotrans-gated_channel_TM"/>
</dbReference>
<dbReference type="STRING" id="7574.A0A1S3HCT7"/>
<feature type="domain" description="Neurotransmitter-gated ion-channel transmembrane" evidence="13">
    <location>
        <begin position="245"/>
        <end position="350"/>
    </location>
</feature>
<evidence type="ECO:0000256" key="11">
    <source>
        <dbReference type="RuleBase" id="RU000687"/>
    </source>
</evidence>
<dbReference type="Pfam" id="PF02932">
    <property type="entry name" value="Neur_chan_memb"/>
    <property type="match status" value="1"/>
</dbReference>
<organism evidence="14 15">
    <name type="scientific">Lingula anatina</name>
    <name type="common">Brachiopod</name>
    <name type="synonym">Lingula unguis</name>
    <dbReference type="NCBI Taxonomy" id="7574"/>
    <lineage>
        <taxon>Eukaryota</taxon>
        <taxon>Metazoa</taxon>
        <taxon>Spiralia</taxon>
        <taxon>Lophotrochozoa</taxon>
        <taxon>Brachiopoda</taxon>
        <taxon>Linguliformea</taxon>
        <taxon>Lingulata</taxon>
        <taxon>Lingulida</taxon>
        <taxon>Linguloidea</taxon>
        <taxon>Lingulidae</taxon>
        <taxon>Lingula</taxon>
    </lineage>
</organism>
<dbReference type="GO" id="GO:0005886">
    <property type="term" value="C:plasma membrane"/>
    <property type="evidence" value="ECO:0007669"/>
    <property type="project" value="UniProtKB-SubCell"/>
</dbReference>
<feature type="transmembrane region" description="Helical" evidence="11">
    <location>
        <begin position="397"/>
        <end position="415"/>
    </location>
</feature>
<evidence type="ECO:0000256" key="8">
    <source>
        <dbReference type="ARBA" id="ARBA00023065"/>
    </source>
</evidence>
<dbReference type="PRINTS" id="PR00252">
    <property type="entry name" value="NRIONCHANNEL"/>
</dbReference>
<dbReference type="InterPro" id="IPR036719">
    <property type="entry name" value="Neuro-gated_channel_TM_sf"/>
</dbReference>
<dbReference type="Gene3D" id="2.70.170.10">
    <property type="entry name" value="Neurotransmitter-gated ion-channel ligand-binding domain"/>
    <property type="match status" value="1"/>
</dbReference>
<dbReference type="SUPFAM" id="SSF90112">
    <property type="entry name" value="Neurotransmitter-gated ion-channel transmembrane pore"/>
    <property type="match status" value="1"/>
</dbReference>
<keyword evidence="9 11" id="KW-0472">Membrane</keyword>
<evidence type="ECO:0000256" key="10">
    <source>
        <dbReference type="ARBA" id="ARBA00023303"/>
    </source>
</evidence>
<evidence type="ECO:0000313" key="16">
    <source>
        <dbReference type="RefSeq" id="XP_023930447.1"/>
    </source>
</evidence>
<proteinExistence type="inferred from homology"/>
<sequence length="416" mass="48169">MAVGKSLVFFIIFLVHNTEAAVQPRMELTITEFLDKVLVGYDRLQPPRKGQSTRVQLGVYVNSFYSIREQTMDYSVSIYLRQSWADPRLAFAPNASLGIGTMIKLDNTFYQRIWIPDVYFRNEKKASFHTVTIHNRLMYLYSNGTVWYVTKITATLDCHMNLKDYPLDKQICPMMLESFGNTMDTLHFEWMTNAVEKDPSLRLPEYRFDQTDFQDCSQNYTAGAFPCLNIDFHLTRNREYYIMQIYLPSGLIVIMSWVSFWIHIDAVPARVTIGLVTVLTITTQTTAARESQPRVSYIKAIDVWFAMCLIIVFASLIEYSLVNNFTRRQVPKLKRVTTPARGRKMIITMPCPSAKEKPQISMCEELDEACPSTSKEETVKDPNGREKARKVDKISRVLFPMCFTIFSLIYSCYYGF</sequence>
<dbReference type="InterPro" id="IPR006201">
    <property type="entry name" value="Neur_channel"/>
</dbReference>
<evidence type="ECO:0000256" key="6">
    <source>
        <dbReference type="ARBA" id="ARBA00022729"/>
    </source>
</evidence>
<dbReference type="CDD" id="cd18991">
    <property type="entry name" value="LGIC_ECD_GlyR"/>
    <property type="match status" value="1"/>
</dbReference>
<dbReference type="RefSeq" id="XP_023930447.1">
    <property type="nucleotide sequence ID" value="XM_024074679.1"/>
</dbReference>
<evidence type="ECO:0000313" key="14">
    <source>
        <dbReference type="Proteomes" id="UP000085678"/>
    </source>
</evidence>
<evidence type="ECO:0000256" key="3">
    <source>
        <dbReference type="ARBA" id="ARBA00022448"/>
    </source>
</evidence>
<dbReference type="InterPro" id="IPR038050">
    <property type="entry name" value="Neuro_actylchol_rec"/>
</dbReference>
<keyword evidence="15 16" id="KW-0675">Receptor</keyword>
<evidence type="ECO:0000259" key="13">
    <source>
        <dbReference type="Pfam" id="PF02932"/>
    </source>
</evidence>
<keyword evidence="14" id="KW-1185">Reference proteome</keyword>
<feature type="chain" id="PRO_5010284442" evidence="11">
    <location>
        <begin position="21"/>
        <end position="416"/>
    </location>
</feature>
<accession>A0A1S3HCT7</accession>
<feature type="transmembrane region" description="Helical" evidence="11">
    <location>
        <begin position="245"/>
        <end position="264"/>
    </location>
</feature>
<protein>
    <submittedName>
        <fullName evidence="15 16">Glycine receptor subunit alpha-1</fullName>
    </submittedName>
</protein>
<evidence type="ECO:0000313" key="17">
    <source>
        <dbReference type="RefSeq" id="XP_023930448.1"/>
    </source>
</evidence>
<comment type="similarity">
    <text evidence="11">Belongs to the ligand-gated ion channel (TC 1.A.9) family.</text>
</comment>